<name>A0AAV1ZHW5_9ARAC</name>
<dbReference type="AlphaFoldDB" id="A0AAV1ZHW5"/>
<reference evidence="1 2" key="1">
    <citation type="submission" date="2024-04" db="EMBL/GenBank/DDBJ databases">
        <authorList>
            <person name="Rising A."/>
            <person name="Reimegard J."/>
            <person name="Sonavane S."/>
            <person name="Akerstrom W."/>
            <person name="Nylinder S."/>
            <person name="Hedman E."/>
            <person name="Kallberg Y."/>
        </authorList>
    </citation>
    <scope>NUCLEOTIDE SEQUENCE [LARGE SCALE GENOMIC DNA]</scope>
</reference>
<dbReference type="Proteomes" id="UP001497382">
    <property type="component" value="Unassembled WGS sequence"/>
</dbReference>
<evidence type="ECO:0000313" key="1">
    <source>
        <dbReference type="EMBL" id="CAL1271230.1"/>
    </source>
</evidence>
<sequence>MVLMTRLPENFCRSSPIMIPRTPNYPSLKNYIHTYICVCACACVAYEEDFVAAGACKLEVYSDDIRSDIRSDTHINEWMFDSEYIQLASGPHI</sequence>
<organism evidence="1 2">
    <name type="scientific">Larinioides sclopetarius</name>
    <dbReference type="NCBI Taxonomy" id="280406"/>
    <lineage>
        <taxon>Eukaryota</taxon>
        <taxon>Metazoa</taxon>
        <taxon>Ecdysozoa</taxon>
        <taxon>Arthropoda</taxon>
        <taxon>Chelicerata</taxon>
        <taxon>Arachnida</taxon>
        <taxon>Araneae</taxon>
        <taxon>Araneomorphae</taxon>
        <taxon>Entelegynae</taxon>
        <taxon>Araneoidea</taxon>
        <taxon>Araneidae</taxon>
        <taxon>Larinioides</taxon>
    </lineage>
</organism>
<dbReference type="EMBL" id="CAXIEN010000053">
    <property type="protein sequence ID" value="CAL1271230.1"/>
    <property type="molecule type" value="Genomic_DNA"/>
</dbReference>
<protein>
    <submittedName>
        <fullName evidence="1">Uncharacterized protein</fullName>
    </submittedName>
</protein>
<accession>A0AAV1ZHW5</accession>
<evidence type="ECO:0000313" key="2">
    <source>
        <dbReference type="Proteomes" id="UP001497382"/>
    </source>
</evidence>
<comment type="caution">
    <text evidence="1">The sequence shown here is derived from an EMBL/GenBank/DDBJ whole genome shotgun (WGS) entry which is preliminary data.</text>
</comment>
<gene>
    <name evidence="1" type="ORF">LARSCL_LOCUS5711</name>
</gene>
<proteinExistence type="predicted"/>
<keyword evidence="2" id="KW-1185">Reference proteome</keyword>